<sequence length="173" mass="19619">MKLLYSIHKYDVFMFSWLINAKIHSALTQTSRYLSKTGDGQLYLLIISLLYLREGIESRLLQTVLLAFLIERPIYFLLKNGFKRNRPEAMLKNFHSIITPSDQFSFPSGHTSAAFMMATLLSYFFPSLLIILYCWAILVGCSRVILGVHFPSDTLVGMLLGIGTALFSLGQII</sequence>
<dbReference type="AlphaFoldDB" id="A0A8S0Y5T4"/>
<evidence type="ECO:0000256" key="7">
    <source>
        <dbReference type="ARBA" id="ARBA00023136"/>
    </source>
</evidence>
<protein>
    <recommendedName>
        <fullName evidence="2">undecaprenyl-diphosphate phosphatase</fullName>
        <ecNumber evidence="2">3.6.1.27</ecNumber>
    </recommendedName>
    <alternativeName>
        <fullName evidence="8">Undecaprenyl pyrophosphate phosphatase</fullName>
    </alternativeName>
</protein>
<evidence type="ECO:0000256" key="9">
    <source>
        <dbReference type="ARBA" id="ARBA00047594"/>
    </source>
</evidence>
<dbReference type="InterPro" id="IPR036938">
    <property type="entry name" value="PAP2/HPO_sf"/>
</dbReference>
<dbReference type="SUPFAM" id="SSF48317">
    <property type="entry name" value="Acid phosphatase/Vanadium-dependent haloperoxidase"/>
    <property type="match status" value="1"/>
</dbReference>
<feature type="transmembrane region" description="Helical" evidence="10">
    <location>
        <begin position="144"/>
        <end position="169"/>
    </location>
</feature>
<evidence type="ECO:0000256" key="3">
    <source>
        <dbReference type="ARBA" id="ARBA00022475"/>
    </source>
</evidence>
<dbReference type="InterPro" id="IPR000326">
    <property type="entry name" value="PAP2/HPO"/>
</dbReference>
<evidence type="ECO:0000256" key="8">
    <source>
        <dbReference type="ARBA" id="ARBA00032707"/>
    </source>
</evidence>
<accession>A0A8S0Y5T4</accession>
<evidence type="ECO:0000259" key="11">
    <source>
        <dbReference type="SMART" id="SM00014"/>
    </source>
</evidence>
<dbReference type="Pfam" id="PF01569">
    <property type="entry name" value="PAP2"/>
    <property type="match status" value="1"/>
</dbReference>
<keyword evidence="6 10" id="KW-1133">Transmembrane helix</keyword>
<organism evidence="12 13">
    <name type="scientific">Candidatus Methylobacter favarea</name>
    <dbReference type="NCBI Taxonomy" id="2707345"/>
    <lineage>
        <taxon>Bacteria</taxon>
        <taxon>Pseudomonadati</taxon>
        <taxon>Pseudomonadota</taxon>
        <taxon>Gammaproteobacteria</taxon>
        <taxon>Methylococcales</taxon>
        <taxon>Methylococcaceae</taxon>
        <taxon>Methylobacter</taxon>
    </lineage>
</organism>
<name>A0A8S0Y5T4_9GAMM</name>
<evidence type="ECO:0000313" key="12">
    <source>
        <dbReference type="EMBL" id="CAA9889738.1"/>
    </source>
</evidence>
<evidence type="ECO:0000256" key="2">
    <source>
        <dbReference type="ARBA" id="ARBA00012374"/>
    </source>
</evidence>
<keyword evidence="5" id="KW-0378">Hydrolase</keyword>
<evidence type="ECO:0000256" key="4">
    <source>
        <dbReference type="ARBA" id="ARBA00022692"/>
    </source>
</evidence>
<comment type="caution">
    <text evidence="12">The sequence shown here is derived from an EMBL/GenBank/DDBJ whole genome shotgun (WGS) entry which is preliminary data.</text>
</comment>
<dbReference type="EC" id="3.6.1.27" evidence="2"/>
<proteinExistence type="predicted"/>
<dbReference type="Gene3D" id="1.20.144.10">
    <property type="entry name" value="Phosphatidic acid phosphatase type 2/haloperoxidase"/>
    <property type="match status" value="1"/>
</dbReference>
<evidence type="ECO:0000256" key="5">
    <source>
        <dbReference type="ARBA" id="ARBA00022801"/>
    </source>
</evidence>
<dbReference type="EMBL" id="CADCXN010000035">
    <property type="protein sequence ID" value="CAA9889738.1"/>
    <property type="molecule type" value="Genomic_DNA"/>
</dbReference>
<feature type="domain" description="Phosphatidic acid phosphatase type 2/haloperoxidase" evidence="11">
    <location>
        <begin position="60"/>
        <end position="169"/>
    </location>
</feature>
<evidence type="ECO:0000313" key="13">
    <source>
        <dbReference type="Proteomes" id="UP000494216"/>
    </source>
</evidence>
<dbReference type="PANTHER" id="PTHR14969">
    <property type="entry name" value="SPHINGOSINE-1-PHOSPHATE PHOSPHOHYDROLASE"/>
    <property type="match status" value="1"/>
</dbReference>
<evidence type="ECO:0000256" key="1">
    <source>
        <dbReference type="ARBA" id="ARBA00004651"/>
    </source>
</evidence>
<keyword evidence="13" id="KW-1185">Reference proteome</keyword>
<comment type="catalytic activity">
    <reaction evidence="9">
        <text>di-trans,octa-cis-undecaprenyl diphosphate + H2O = di-trans,octa-cis-undecaprenyl phosphate + phosphate + H(+)</text>
        <dbReference type="Rhea" id="RHEA:28094"/>
        <dbReference type="ChEBI" id="CHEBI:15377"/>
        <dbReference type="ChEBI" id="CHEBI:15378"/>
        <dbReference type="ChEBI" id="CHEBI:43474"/>
        <dbReference type="ChEBI" id="CHEBI:58405"/>
        <dbReference type="ChEBI" id="CHEBI:60392"/>
        <dbReference type="EC" id="3.6.1.27"/>
    </reaction>
</comment>
<keyword evidence="4 10" id="KW-0812">Transmembrane</keyword>
<dbReference type="GO" id="GO:0050380">
    <property type="term" value="F:undecaprenyl-diphosphatase activity"/>
    <property type="evidence" value="ECO:0007669"/>
    <property type="project" value="UniProtKB-EC"/>
</dbReference>
<dbReference type="PANTHER" id="PTHR14969:SF62">
    <property type="entry name" value="DECAPRENYLPHOSPHORYL-5-PHOSPHORIBOSE PHOSPHATASE RV3807C-RELATED"/>
    <property type="match status" value="1"/>
</dbReference>
<dbReference type="Proteomes" id="UP000494216">
    <property type="component" value="Unassembled WGS sequence"/>
</dbReference>
<dbReference type="CDD" id="cd01610">
    <property type="entry name" value="PAP2_like"/>
    <property type="match status" value="1"/>
</dbReference>
<reference evidence="12 13" key="1">
    <citation type="submission" date="2020-02" db="EMBL/GenBank/DDBJ databases">
        <authorList>
            <person name="Hogendoorn C."/>
        </authorList>
    </citation>
    <scope>NUCLEOTIDE SEQUENCE [LARGE SCALE GENOMIC DNA]</scope>
    <source>
        <strain evidence="12">METHB21</strain>
    </source>
</reference>
<keyword evidence="7 10" id="KW-0472">Membrane</keyword>
<comment type="subcellular location">
    <subcellularLocation>
        <location evidence="1">Cell membrane</location>
        <topology evidence="1">Multi-pass membrane protein</topology>
    </subcellularLocation>
</comment>
<keyword evidence="3" id="KW-1003">Cell membrane</keyword>
<evidence type="ECO:0000256" key="6">
    <source>
        <dbReference type="ARBA" id="ARBA00022989"/>
    </source>
</evidence>
<dbReference type="GO" id="GO:0005886">
    <property type="term" value="C:plasma membrane"/>
    <property type="evidence" value="ECO:0007669"/>
    <property type="project" value="UniProtKB-SubCell"/>
</dbReference>
<gene>
    <name evidence="12" type="ORF">METHB2_130003</name>
</gene>
<evidence type="ECO:0000256" key="10">
    <source>
        <dbReference type="SAM" id="Phobius"/>
    </source>
</evidence>
<dbReference type="RefSeq" id="WP_174624724.1">
    <property type="nucleotide sequence ID" value="NZ_CADCXN010000035.1"/>
</dbReference>
<feature type="transmembrane region" description="Helical" evidence="10">
    <location>
        <begin position="113"/>
        <end position="138"/>
    </location>
</feature>
<dbReference type="SMART" id="SM00014">
    <property type="entry name" value="acidPPc"/>
    <property type="match status" value="1"/>
</dbReference>